<evidence type="ECO:0000259" key="4">
    <source>
        <dbReference type="PROSITE" id="PS51189"/>
    </source>
</evidence>
<dbReference type="SUPFAM" id="SSF48371">
    <property type="entry name" value="ARM repeat"/>
    <property type="match status" value="2"/>
</dbReference>
<dbReference type="InterPro" id="IPR000403">
    <property type="entry name" value="PI3/4_kinase_cat_dom"/>
</dbReference>
<evidence type="ECO:0000256" key="2">
    <source>
        <dbReference type="SAM" id="MobiDB-lite"/>
    </source>
</evidence>
<dbReference type="InterPro" id="IPR003151">
    <property type="entry name" value="PIK-rel_kinase_FAT"/>
</dbReference>
<gene>
    <name evidence="5" type="primary">TRA1</name>
    <name evidence="5" type="ORF">AAF712_001962</name>
</gene>
<comment type="caution">
    <text evidence="5">The sequence shown here is derived from an EMBL/GenBank/DDBJ whole genome shotgun (WGS) entry which is preliminary data.</text>
</comment>
<dbReference type="PANTHER" id="PTHR11139:SF1">
    <property type="entry name" value="TRANSFORMATION_TRANSCRIPTION DOMAIN-ASSOCIATED PROTEIN"/>
    <property type="match status" value="1"/>
</dbReference>
<evidence type="ECO:0000259" key="3">
    <source>
        <dbReference type="PROSITE" id="PS50290"/>
    </source>
</evidence>
<reference evidence="5 6" key="1">
    <citation type="submission" date="2024-05" db="EMBL/GenBank/DDBJ databases">
        <title>A draft genome resource for the thread blight pathogen Marasmius tenuissimus strain MS-2.</title>
        <authorList>
            <person name="Yulfo-Soto G.E."/>
            <person name="Baruah I.K."/>
            <person name="Amoako-Attah I."/>
            <person name="Bukari Y."/>
            <person name="Meinhardt L.W."/>
            <person name="Bailey B.A."/>
            <person name="Cohen S.P."/>
        </authorList>
    </citation>
    <scope>NUCLEOTIDE SEQUENCE [LARGE SCALE GENOMIC DNA]</scope>
    <source>
        <strain evidence="5 6">MS-2</strain>
    </source>
</reference>
<evidence type="ECO:0000313" key="5">
    <source>
        <dbReference type="EMBL" id="KAL0070741.1"/>
    </source>
</evidence>
<dbReference type="Pfam" id="PF02259">
    <property type="entry name" value="FAT"/>
    <property type="match status" value="1"/>
</dbReference>
<dbReference type="InterPro" id="IPR014009">
    <property type="entry name" value="PIK_FAT"/>
</dbReference>
<evidence type="ECO:0000256" key="1">
    <source>
        <dbReference type="ARBA" id="ARBA00007234"/>
    </source>
</evidence>
<feature type="domain" description="FAT" evidence="4">
    <location>
        <begin position="2313"/>
        <end position="2869"/>
    </location>
</feature>
<dbReference type="EMBL" id="JBBXMP010000005">
    <property type="protein sequence ID" value="KAL0070741.1"/>
    <property type="molecule type" value="Genomic_DNA"/>
</dbReference>
<feature type="compositionally biased region" description="Polar residues" evidence="2">
    <location>
        <begin position="2900"/>
        <end position="2914"/>
    </location>
</feature>
<dbReference type="InterPro" id="IPR050517">
    <property type="entry name" value="DDR_Repair_Kinase"/>
</dbReference>
<dbReference type="Proteomes" id="UP001437256">
    <property type="component" value="Unassembled WGS sequence"/>
</dbReference>
<accession>A0ABR3ABK6</accession>
<dbReference type="Pfam" id="PF20206">
    <property type="entry name" value="Tra1_ring"/>
    <property type="match status" value="2"/>
</dbReference>
<name>A0ABR3ABK6_9AGAR</name>
<feature type="compositionally biased region" description="Polar residues" evidence="2">
    <location>
        <begin position="2884"/>
        <end position="2893"/>
    </location>
</feature>
<dbReference type="InterPro" id="IPR011009">
    <property type="entry name" value="Kinase-like_dom_sf"/>
</dbReference>
<feature type="compositionally biased region" description="Polar residues" evidence="2">
    <location>
        <begin position="2932"/>
        <end position="2943"/>
    </location>
</feature>
<evidence type="ECO:0000313" key="6">
    <source>
        <dbReference type="Proteomes" id="UP001437256"/>
    </source>
</evidence>
<feature type="domain" description="PI3K/PI4K catalytic" evidence="3">
    <location>
        <begin position="3120"/>
        <end position="3454"/>
    </location>
</feature>
<dbReference type="PROSITE" id="PS51189">
    <property type="entry name" value="FAT"/>
    <property type="match status" value="1"/>
</dbReference>
<dbReference type="Gene3D" id="1.10.1070.11">
    <property type="entry name" value="Phosphatidylinositol 3-/4-kinase, catalytic domain"/>
    <property type="match status" value="1"/>
</dbReference>
<dbReference type="CDD" id="cd05163">
    <property type="entry name" value="PIKK_TRRAP"/>
    <property type="match status" value="1"/>
</dbReference>
<keyword evidence="6" id="KW-1185">Reference proteome</keyword>
<protein>
    <submittedName>
        <fullName evidence="5">Transcription-associated protein 1</fullName>
    </submittedName>
</protein>
<dbReference type="SMART" id="SM00146">
    <property type="entry name" value="PI3Kc"/>
    <property type="match status" value="1"/>
</dbReference>
<sequence>MTHVATSADLEIRCAKIADPSIDLKTKNEVATEIRDMLDTTREFETVRVLQYLIPTLLDLLRNGEPSFRKDSQEYQFRRVLVEILHRIPTSDATRPHLDDIFKHLFHLVRNDNEDNTSLACKTLIDLVRNYRCLTEERLGECTTLFLEALSHMSALCTRLLSEDSEVMDPNLSLPGLHSFKVMSELGLVMVMFTRAMRQMTPAVKATIDPTFAVIELASPAQKKAREDCEAMENIWAGMASTIKNPDQTAVEYGERLTLIALRLLQDCPSTSIALRKDLMVVFRHLTGTPHRRVLVPQIDKLFDERILLGTGIGNKEMLRTGVYSAVADLFHHLKGDLSFPQLSRLVHMHLRILHNPMVGNNMHILCAKVLFGLPETIVTKDSPENAARLLEVMFQSCLDRLNALTHLHDELVASVERRKGGEDTVEDAIFIERSRPFGAASYALEKPEEVLQESRILFKLLLHGFRVTLAHLKKCNAPIADGTLIHRVFEGCIRCMTHLEPETRMNESNDTIDWFGLFLLEVNLHVFQEVWTQNVGYFFECAQRKVVLMNICQFLFTKESTSPTLLAIILKFLVDRLPELGEYDDLKAAATIRLYKMAFGAVAAHPATNEPILASHLAKLLMDCFPLATKATKPTHYFHLLRALFRAIGGGGGRFELLYKEVLPLLPDMLECLNRHLLASEGPTRDMIVELCLTVPLRLTHLLPHLSYLMQPLALALRGSPELVSQGLRTLELCIDNLTPDFLDPTLSIVLRELMEALHSHLKPLPSNHVLSHTTIRILGKLGGRNRRLLTKEPSLEYIHHSEVPRVVVSFGGTVQKLSLQPVGALACRMMSNPTGAADVNMAYDYLEKCLSLMIHDGVKGRNVEDMFTKALEAIYDGTYNNDTKEKAEQFLKKLSQVIFDMELKKGQSRDNVQRTLLAPFLDAIPHALARENANQAKAAQELMTSVIQELVVQARQNNTIAPEVYPILHQIANRFTSLCYDHAWTRKAAGCVGIRIMTTTPDVGEKWVRDRGGDLVRTLIHVLKDLPTDLPEVDNIVGLLTTIIKIGSADFDFRSTDASIARPKLLNLAGILFPELTSISPVVRQAVQTCIGLLVEYGGLSAMELLTPHRERIIVQIYAKPLRALPFPIQIGIIEAVRFLISLDPPLLDLNDELLRLLHETLALADADDNSLLSRNNVRQGTIEMTKLRVVSIKLLTASMPLTDFFSRQHQTRQRVTGVYFKSLYSPSLEVKDVAHEGLRMVLLHQSKLPKELLQTGLRPILMNLADPKRLSVPGLEGLARLLELLTNYFKVEIGHKLLDHFRIVADPQMLQASSRSPLGENEGITKLVRLANIFHLLPSSANIFLENLVNAIVQTEAQMHFSGKSPFSEPLAKYLDRYPEEGVDFFIKHIKFPRHLRTFRSILQAGLAPNLLRVLASRTHIIVTQNLQSQDQHLASLSLLSDLAKLVPNWIRQHEYVIPALLKSWHSIVPRVDDSPATVHEMIKRHDILIDLFKYALQDSPRIDLVFEVIAVYTRTLEVDLNHITTFLYKHVALCSDVFFQRNVLLRFLSWFELPTASCALKTAFIRYVLTPTLLVHAHRFSSSKHLIDVPFVNRVNRLIWAHIPEQTAEEAEDMFAIEALHLTTILVQHYSHLVQSSSKDLMKWAHHFTNSEDQIIKQAAFLLNARFFAVLSAPQRFVSRTWTGLIRAPPEATTPQPPSTLRTEALLALAPILSRAESEGGHPQWAVQARRILTEEGLSQLTLFYLMVKLPDLFYPVRKLFVTYIVNCLHKLGLTLTSNVDSRLLSIDLLQVVFNWEQKALEEARDKMDTGDNEEWLTPLGYRENIVSYLVRLATLNHEIPGRNVIMSRAIPVLQQMIGPKGWTDVAFGLRYFSKTLEGDLTSEPLLSHAVASAKTLQIIAAEQDDTWYTANAATLEKLVRKGMTCDESQLHDALHPIFDRLVRLFPLPKEEEEQSSELSDFHAFIYSAIGEGLRNTTSVRGVLLMLKSVVEVVPERIEAFSQLLMKLLGKVLKEHINAPLAQHLDTGSRYLISIFDICQLSMGSLGEQRKWMLSNLVVMVEKSKNLPLCQYILNLVRSWTLVKQDTYPTMKEKAQILLKMVSFETKADNLFHSFLELVYEIYTEPTLRRSDLTSRLEPLFFVGCRAKDSALRERFMDLLDVSVPRSLFSRLTYICGVQSWEPLADHNWIYLALHLLLGAADVDAPDRRATFVPTPSQLPRPRSQNLTKPMQHLVFLDPRTAHDLWVTTFSAAWSCLSRREQGEITLHMINLLSKEYHIKQAEMRPNVIQTLLTGILDCTPPVLLPPHLVKYLAKTYGAWHVSLELLNSSLDNLRDDEPSSRDYVFDSLADVYSELAEDDLFYGLCRRRSLHRDTEVAIAFEQNGMWEQAVVAYENAQNKARSGAIPFSESEYCLWEDHWILASEKLQQWDILYDLGSSEGNYDLMLESAWRTKDWAENREALEGLVAQLPEVATPRRRVFEAFLALLKNPSGPEKNVEFTRILEDAMQMALRKWVALPPSLSTAHVPLLQHFQQFVELQEAVQIFASLSATTAQNLEKKSAELKMVLQAWRERLPNPHDDISIWSDLVAWRQNVFHAINNAYIPLISGANQGAGNANNANTSGYRGYHETAWIINRFAHVARKHDLLEVCFTSLAKIYTLPNIEISEAFLKLREQARCYYQKPNDLQQGLEVINNTNLVYFSSAQKAEFFTLKGMFHARFGRSEDANTAFGQAVQTDMTQAKSWAEWGRYNDRRFKEQPNELTHAANAVSCYLQAAGLYKNGKSRPLLARVLWLLSVDDSSLTISRAFDTYKGDAAFWFWITLIPQLCTSLTNREVKQARYLLFNLARHYPQALFFHLRTTREEIANTRRMPPRPLPTGANQQQQPAPTQRPVDPNNTQDGTSVPNDGTAQPRPADNMEGVDPQRPAANNPTTNTEQTGYRPTWECVEEIVQLLKTAFPLLTLSLETIVDQLITRFKQTTEENVYHHIVLLLGDAMQNYTLRMNQPDDDGQLTVQTATTLQRVAHGMPPGQTKKDWEEDFVANKMSHYEYIQRLQRWRDKYEALLDSRPSRPSLDVLSHYLTEFQYSKVDEIEVPGQYTEDKDNNQNFVRIQRLDSKFEYTRAQGYCWRRITIIGSDNSKTSFTVQNPYHRTFRREERVAQVFRMFNGVLARKKESRKRNLFFHIPATVSCCPNIRLFQSDSSYISFSDILDLHCQQAGHTREDPILFSGEKVRKVLREFRQTNGRTLSKVDYLTLKKGINDEVVAKLVPEDILTRYMIRTMAGPSNLWRMRKQFAVQLAAVSFMTYLFCIASRQPSRFTISRSTGLIHMTDLYPGLSNQQAVFATNDVVPFRLTPGLQHFLTPIFIEGILTSSLMAIGRSLTEPEFSLEQQLCLFARDEVFGWLTQQQQHRQNTAAHPGPMPPAPITVDLAFRQHVETLLEGVVSRAETMACKVEREQALQGAPMNTPVITTVVNLISSAMNPVQLTKMGDMYIPWF</sequence>
<dbReference type="Pfam" id="PF20175">
    <property type="entry name" value="Tra1_central"/>
    <property type="match status" value="1"/>
</dbReference>
<dbReference type="Pfam" id="PF00454">
    <property type="entry name" value="PI3_PI4_kinase"/>
    <property type="match status" value="1"/>
</dbReference>
<dbReference type="InterPro" id="IPR016024">
    <property type="entry name" value="ARM-type_fold"/>
</dbReference>
<comment type="similarity">
    <text evidence="1">Belongs to the PI3/PI4-kinase family. TRA1 subfamily.</text>
</comment>
<dbReference type="InterPro" id="IPR046807">
    <property type="entry name" value="Tra1_central"/>
</dbReference>
<dbReference type="PANTHER" id="PTHR11139">
    <property type="entry name" value="ATAXIA TELANGIECTASIA MUTATED ATM -RELATED"/>
    <property type="match status" value="1"/>
</dbReference>
<dbReference type="InterPro" id="IPR046805">
    <property type="entry name" value="Tra1_ring"/>
</dbReference>
<dbReference type="PROSITE" id="PS50290">
    <property type="entry name" value="PI3_4_KINASE_3"/>
    <property type="match status" value="1"/>
</dbReference>
<proteinExistence type="inferred from homology"/>
<dbReference type="SUPFAM" id="SSF56112">
    <property type="entry name" value="Protein kinase-like (PK-like)"/>
    <property type="match status" value="1"/>
</dbReference>
<dbReference type="InterPro" id="IPR036940">
    <property type="entry name" value="PI3/4_kinase_cat_sf"/>
</dbReference>
<organism evidence="5 6">
    <name type="scientific">Marasmius tenuissimus</name>
    <dbReference type="NCBI Taxonomy" id="585030"/>
    <lineage>
        <taxon>Eukaryota</taxon>
        <taxon>Fungi</taxon>
        <taxon>Dikarya</taxon>
        <taxon>Basidiomycota</taxon>
        <taxon>Agaricomycotina</taxon>
        <taxon>Agaricomycetes</taxon>
        <taxon>Agaricomycetidae</taxon>
        <taxon>Agaricales</taxon>
        <taxon>Marasmiineae</taxon>
        <taxon>Marasmiaceae</taxon>
        <taxon>Marasmius</taxon>
    </lineage>
</organism>
<feature type="region of interest" description="Disordered" evidence="2">
    <location>
        <begin position="2874"/>
        <end position="2943"/>
    </location>
</feature>